<feature type="transmembrane region" description="Helical" evidence="1">
    <location>
        <begin position="29"/>
        <end position="50"/>
    </location>
</feature>
<comment type="caution">
    <text evidence="2">The sequence shown here is derived from an EMBL/GenBank/DDBJ whole genome shotgun (WGS) entry which is preliminary data.</text>
</comment>
<reference evidence="2" key="1">
    <citation type="journal article" date="2020" name="mSystems">
        <title>Genome- and Community-Level Interaction Insights into Carbon Utilization and Element Cycling Functions of Hydrothermarchaeota in Hydrothermal Sediment.</title>
        <authorList>
            <person name="Zhou Z."/>
            <person name="Liu Y."/>
            <person name="Xu W."/>
            <person name="Pan J."/>
            <person name="Luo Z.H."/>
            <person name="Li M."/>
        </authorList>
    </citation>
    <scope>NUCLEOTIDE SEQUENCE [LARGE SCALE GENOMIC DNA]</scope>
    <source>
        <strain evidence="2">SpSt-774</strain>
    </source>
</reference>
<feature type="transmembrane region" description="Helical" evidence="1">
    <location>
        <begin position="71"/>
        <end position="91"/>
    </location>
</feature>
<feature type="transmembrane region" description="Helical" evidence="1">
    <location>
        <begin position="145"/>
        <end position="173"/>
    </location>
</feature>
<feature type="transmembrane region" description="Helical" evidence="1">
    <location>
        <begin position="519"/>
        <end position="539"/>
    </location>
</feature>
<keyword evidence="1" id="KW-0472">Membrane</keyword>
<protein>
    <submittedName>
        <fullName evidence="2">Uncharacterized protein</fullName>
    </submittedName>
</protein>
<keyword evidence="1" id="KW-1133">Transmembrane helix</keyword>
<dbReference type="AlphaFoldDB" id="A0A7C4TJ25"/>
<gene>
    <name evidence="2" type="ORF">ENV60_07530</name>
</gene>
<feature type="transmembrane region" description="Helical" evidence="1">
    <location>
        <begin position="409"/>
        <end position="431"/>
    </location>
</feature>
<feature type="transmembrane region" description="Helical" evidence="1">
    <location>
        <begin position="185"/>
        <end position="203"/>
    </location>
</feature>
<feature type="transmembrane region" description="Helical" evidence="1">
    <location>
        <begin position="120"/>
        <end position="139"/>
    </location>
</feature>
<evidence type="ECO:0000313" key="2">
    <source>
        <dbReference type="EMBL" id="HGV98129.1"/>
    </source>
</evidence>
<dbReference type="EMBL" id="DTGZ01000137">
    <property type="protein sequence ID" value="HGV98129.1"/>
    <property type="molecule type" value="Genomic_DNA"/>
</dbReference>
<proteinExistence type="predicted"/>
<name>A0A7C4TJ25_UNCW3</name>
<keyword evidence="1" id="KW-0812">Transmembrane</keyword>
<feature type="transmembrane region" description="Helical" evidence="1">
    <location>
        <begin position="474"/>
        <end position="499"/>
    </location>
</feature>
<dbReference type="Pfam" id="PF16949">
    <property type="entry name" value="ABC_tran_2"/>
    <property type="match status" value="1"/>
</dbReference>
<accession>A0A7C4TJ25</accession>
<organism evidence="2">
    <name type="scientific">candidate division WOR-3 bacterium</name>
    <dbReference type="NCBI Taxonomy" id="2052148"/>
    <lineage>
        <taxon>Bacteria</taxon>
        <taxon>Bacteria division WOR-3</taxon>
    </lineage>
</organism>
<feature type="transmembrane region" description="Helical" evidence="1">
    <location>
        <begin position="437"/>
        <end position="462"/>
    </location>
</feature>
<feature type="transmembrane region" description="Helical" evidence="1">
    <location>
        <begin position="252"/>
        <end position="276"/>
    </location>
</feature>
<sequence length="551" mass="63478">MKIHLSLLSIRLRYLFKYFTPKEHKLPRVTFLVILSGFLVGGYYLFLRIFNYLQTVEIIGPAIMARTIEMILFVFFIMLLFSNVISSFSTFYNNQELHFLFSLPVLPTAIYLVKFIENAIYASWATLALVIPLIIAYGVSNKAVFIFYPVTFFAFLIFLTIPASISSIIIFIFVRLFPRLKPRNIIFIAICFIFLLILLYIKIGNPELLRILETENERELLMFAANLTTVGGIYVPSTWLGNIFKNFVSPDFYGLIYLLLIILTSLSLIMLSYIIAEAIYHKSFLLVAEQGGKEEKRRSPLMKFQKNPFYTFLWKDIILFVREPVQWVQLAIFIVLLIVYIFSLRRTPIYFGFSLWRVIVSFANFAYVSFVIATLGVRFIFPAISLERKGIWFVHSSPFGLHRMIMTKYIFYTTFCVIMIECLLLMANIFIKTEPIIFSFSLVVGLITAIALVSINLGLGCIFPQFNEDNPSKIASGSGGIISALVSIAYIGLTIIIFSGPVHNFLVHHYFKRQINLNFIIISFILYGILSFAGIYLPLRFGIRAMEMRDY</sequence>
<feature type="transmembrane region" description="Helical" evidence="1">
    <location>
        <begin position="355"/>
        <end position="381"/>
    </location>
</feature>
<dbReference type="InterPro" id="IPR031599">
    <property type="entry name" value="ABC_tran_2"/>
</dbReference>
<evidence type="ECO:0000256" key="1">
    <source>
        <dbReference type="SAM" id="Phobius"/>
    </source>
</evidence>
<feature type="transmembrane region" description="Helical" evidence="1">
    <location>
        <begin position="325"/>
        <end position="343"/>
    </location>
</feature>